<evidence type="ECO:0000313" key="14">
    <source>
        <dbReference type="EMBL" id="ARS01686.1"/>
    </source>
</evidence>
<evidence type="ECO:0000256" key="11">
    <source>
        <dbReference type="ARBA" id="ARBA00022844"/>
    </source>
</evidence>
<gene>
    <name evidence="14" type="primary">UL49</name>
</gene>
<keyword evidence="8" id="KW-1048">Host nucleus</keyword>
<feature type="compositionally biased region" description="Basic and acidic residues" evidence="13">
    <location>
        <begin position="81"/>
        <end position="90"/>
    </location>
</feature>
<dbReference type="GO" id="GO:0019033">
    <property type="term" value="C:viral tegument"/>
    <property type="evidence" value="ECO:0007669"/>
    <property type="project" value="UniProtKB-SubCell"/>
</dbReference>
<reference evidence="14 15" key="1">
    <citation type="journal article" date="2017" name="Virology">
        <title>Genome sequence variation among isolates of monkey B virus (Macacine alphaherpesvirus 1) from captive macaques.</title>
        <authorList>
            <person name="Eberle R."/>
            <person name="Maxwell L.K."/>
            <person name="Nicholson S."/>
            <person name="Black D."/>
            <person name="Jones-Engel L."/>
        </authorList>
    </citation>
    <scope>NUCLEOTIDE SEQUENCE [LARGE SCALE GENOMIC DNA]</scope>
    <source>
        <strain evidence="14">8100812</strain>
    </source>
</reference>
<dbReference type="EMBL" id="KY628968">
    <property type="protein sequence ID" value="ARS01686.1"/>
    <property type="molecule type" value="Genomic_DNA"/>
</dbReference>
<evidence type="ECO:0000256" key="9">
    <source>
        <dbReference type="ARBA" id="ARBA00022580"/>
    </source>
</evidence>
<sequence length="289" mass="30569">MAARRFPKPKPHGTDEVEADVYYDFIAPDPSPSRLSFEEPAGRARAPRSQARARSHASRHAQHYQDPARPDYPYAAGSSSDDERPADPRPSRRAHAQPPEAAPAARGARAAAAPRARVRVESPSPRGNPDPRGASVPRARKSACATTASAASAAAPAASKGQAAPAAAAAKKLHFSTAPTSPTAPWTPRVAGFNKRTFCAAVGRVAATHARRAALQLWELSNPRNDEELNDLLGATNIRIIVSEGLNLVPRANELISPEVAQEVDAAVRGRATGARAAARSASRRRPPE</sequence>
<dbReference type="GO" id="GO:0044177">
    <property type="term" value="C:host cell Golgi apparatus"/>
    <property type="evidence" value="ECO:0007669"/>
    <property type="project" value="UniProtKB-SubCell"/>
</dbReference>
<evidence type="ECO:0000256" key="4">
    <source>
        <dbReference type="ARBA" id="ARBA00004535"/>
    </source>
</evidence>
<evidence type="ECO:0000256" key="1">
    <source>
        <dbReference type="ARBA" id="ARBA00004136"/>
    </source>
</evidence>
<evidence type="ECO:0000313" key="15">
    <source>
        <dbReference type="Proteomes" id="UP000682190"/>
    </source>
</evidence>
<keyword evidence="10" id="KW-1040">Host Golgi apparatus</keyword>
<name>A0A1X9WFI1_9ALPH</name>
<evidence type="ECO:0000256" key="10">
    <source>
        <dbReference type="ARBA" id="ARBA00022812"/>
    </source>
</evidence>
<evidence type="ECO:0000256" key="3">
    <source>
        <dbReference type="ARBA" id="ARBA00004192"/>
    </source>
</evidence>
<proteinExistence type="inferred from homology"/>
<keyword evidence="12" id="KW-1035">Host cytoplasm</keyword>
<feature type="compositionally biased region" description="Basic residues" evidence="13">
    <location>
        <begin position="51"/>
        <end position="62"/>
    </location>
</feature>
<feature type="compositionally biased region" description="Low complexity" evidence="13">
    <location>
        <begin position="96"/>
        <end position="115"/>
    </location>
</feature>
<keyword evidence="9" id="KW-0920">Virion tegument</keyword>
<feature type="region of interest" description="Disordered" evidence="13">
    <location>
        <begin position="25"/>
        <end position="169"/>
    </location>
</feature>
<accession>A0A1X9WFI1</accession>
<dbReference type="Pfam" id="PF04823">
    <property type="entry name" value="Herpes_UL49_2"/>
    <property type="match status" value="1"/>
</dbReference>
<feature type="compositionally biased region" description="Low complexity" evidence="13">
    <location>
        <begin position="142"/>
        <end position="169"/>
    </location>
</feature>
<protein>
    <recommendedName>
        <fullName evidence="6">Tegument protein VP22</fullName>
    </recommendedName>
</protein>
<comment type="similarity">
    <text evidence="5">Belongs to the alphaherpesvirinae VP22 tegument protein family.</text>
</comment>
<evidence type="ECO:0000256" key="13">
    <source>
        <dbReference type="SAM" id="MobiDB-lite"/>
    </source>
</evidence>
<feature type="compositionally biased region" description="Low complexity" evidence="13">
    <location>
        <begin position="269"/>
        <end position="281"/>
    </location>
</feature>
<dbReference type="Proteomes" id="UP000682190">
    <property type="component" value="Segment"/>
</dbReference>
<keyword evidence="7" id="KW-0597">Phosphoprotein</keyword>
<evidence type="ECO:0000256" key="2">
    <source>
        <dbReference type="ARBA" id="ARBA00004147"/>
    </source>
</evidence>
<dbReference type="InterPro" id="IPR006908">
    <property type="entry name" value="Herpes_UL49"/>
</dbReference>
<organism evidence="14 15">
    <name type="scientific">Macacine alphaherpesvirus 2</name>
    <dbReference type="NCBI Taxonomy" id="2845554"/>
    <lineage>
        <taxon>Viruses</taxon>
        <taxon>Duplodnaviria</taxon>
        <taxon>Heunggongvirae</taxon>
        <taxon>Peploviricota</taxon>
        <taxon>Herviviricetes</taxon>
        <taxon>Herpesvirales</taxon>
        <taxon>Orthoherpesviridae</taxon>
        <taxon>Alphaherpesvirinae</taxon>
        <taxon>Simplexvirus</taxon>
        <taxon>Simplexvirus macacinealpha2</taxon>
    </lineage>
</organism>
<feature type="region of interest" description="Disordered" evidence="13">
    <location>
        <begin position="269"/>
        <end position="289"/>
    </location>
</feature>
<evidence type="ECO:0000256" key="12">
    <source>
        <dbReference type="ARBA" id="ARBA00023200"/>
    </source>
</evidence>
<dbReference type="GO" id="GO:0042025">
    <property type="term" value="C:host cell nucleus"/>
    <property type="evidence" value="ECO:0007669"/>
    <property type="project" value="UniProtKB-SubCell"/>
</dbReference>
<evidence type="ECO:0000256" key="6">
    <source>
        <dbReference type="ARBA" id="ARBA00014377"/>
    </source>
</evidence>
<comment type="subcellular location">
    <subcellularLocation>
        <location evidence="1">Host Golgi apparatus</location>
    </subcellularLocation>
    <subcellularLocation>
        <location evidence="3">Host cytoplasm</location>
    </subcellularLocation>
    <subcellularLocation>
        <location evidence="2">Host nucleus</location>
    </subcellularLocation>
    <subcellularLocation>
        <location evidence="4">Virion tegument</location>
    </subcellularLocation>
</comment>
<evidence type="ECO:0000256" key="7">
    <source>
        <dbReference type="ARBA" id="ARBA00022553"/>
    </source>
</evidence>
<evidence type="ECO:0000256" key="8">
    <source>
        <dbReference type="ARBA" id="ARBA00022562"/>
    </source>
</evidence>
<evidence type="ECO:0000256" key="5">
    <source>
        <dbReference type="ARBA" id="ARBA00005604"/>
    </source>
</evidence>
<keyword evidence="11" id="KW-0946">Virion</keyword>
<keyword evidence="15" id="KW-1185">Reference proteome</keyword>